<reference evidence="1" key="1">
    <citation type="submission" date="2023-10" db="EMBL/GenBank/DDBJ databases">
        <authorList>
            <person name="Rodriguez Cubillos JULIANA M."/>
            <person name="De Vega J."/>
        </authorList>
    </citation>
    <scope>NUCLEOTIDE SEQUENCE</scope>
</reference>
<evidence type="ECO:0000313" key="2">
    <source>
        <dbReference type="Proteomes" id="UP001177021"/>
    </source>
</evidence>
<sequence length="1025" mass="115457">MAADQRRKRVNGASIVGYGSKEQHRTKRKNPGLVQNGMRSHISVEWDNNRKTVVAKREQIGISWRQMKPFVNYVSKDHKVLADVFTVPQEIFDLDNLSEVLSYEVWTTHLSENERNLLMNFLPQGIEPHKVVEDLLAGTDFDFGNPFLNWGASVCSGNLHPDIIVDREQHLKSEKRAYYTQLHNYHNDMIGFLSKLKERWQSCRDPEKELLQKMWRPKHAQKRMPLNVNASKVYDHDGNVTVTSESCSWDTEEKACSSDYLISSLRKDDKLQRKVVEKGIVKCKSRNLMLASDGMHIKGGKPKKADKVLKRNIHFIDGDKYMSCIKISRQQHELVKNMKQSGKSIQSKSLNRVLGNLNNIHVQPYKVFVKEEQKKLHEHWLQLVIKDLPVAYANWMQRQIQRDAMRNSLVEEMKGKSAPIFEEDGNVSLGRELQDQDEAMSLGGEPRDQDEDNIGPIEDQNEDVTSRSELQDHDKDNISPIEDQNEDVSSGTELQDKDKDNISPIEDQNEDVSLGSELQDQDKDNIGPIEDQNEDVSSGSELQDQDEDNIGPLEDQNEDVSSGSGLQDQDEHNMSLGDEFQNMVEDGSGLNDQSNLKIYEDSVVRAPEIRPSHNSFSSCDCDDGFNRMKADSEKNIVLTKPDDTSPDKDKYPRNMNTQDVSTDEGVPFSSGSDVWQSVEMPHSYYDTAVTHNTANRLSLSNSQVNEDHLNHVIDLEADDLHQEETGKELLHEHLDNGTSFSSYESQDRGALIHSLFNGEGLLPYHHEQKGAPLDFQTSNNVMMSDGQCSGHFKEPLQMSLTLDPGQSRATEVYMPDSMSQNIHSNAGGRYLIPSQDPFIPRQDPFIPRQDPFIPRTDSLAAVNVTDWAANTGYMAAPSQSHLNTGNFIGHHWPPSNHQVRGGWNGPVGSSLSSQSVGTGATTDQGLFNILSQHNQLRPGSSYDSIRNPDQFLAPRTFGVDAGTIRMNPAAALPPQASNPLDYFTGREAASSGLVPDDMTWVNLQHPNSALHDPMGKPYIRSSWNR</sequence>
<comment type="caution">
    <text evidence="1">The sequence shown here is derived from an EMBL/GenBank/DDBJ whole genome shotgun (WGS) entry which is preliminary data.</text>
</comment>
<name>A0ACB0LCM1_TRIPR</name>
<accession>A0ACB0LCM1</accession>
<gene>
    <name evidence="1" type="ORF">MILVUS5_LOCUS30981</name>
</gene>
<proteinExistence type="predicted"/>
<dbReference type="EMBL" id="CASHSV030000513">
    <property type="protein sequence ID" value="CAJ2666123.1"/>
    <property type="molecule type" value="Genomic_DNA"/>
</dbReference>
<dbReference type="Proteomes" id="UP001177021">
    <property type="component" value="Unassembled WGS sequence"/>
</dbReference>
<organism evidence="1 2">
    <name type="scientific">Trifolium pratense</name>
    <name type="common">Red clover</name>
    <dbReference type="NCBI Taxonomy" id="57577"/>
    <lineage>
        <taxon>Eukaryota</taxon>
        <taxon>Viridiplantae</taxon>
        <taxon>Streptophyta</taxon>
        <taxon>Embryophyta</taxon>
        <taxon>Tracheophyta</taxon>
        <taxon>Spermatophyta</taxon>
        <taxon>Magnoliopsida</taxon>
        <taxon>eudicotyledons</taxon>
        <taxon>Gunneridae</taxon>
        <taxon>Pentapetalae</taxon>
        <taxon>rosids</taxon>
        <taxon>fabids</taxon>
        <taxon>Fabales</taxon>
        <taxon>Fabaceae</taxon>
        <taxon>Papilionoideae</taxon>
        <taxon>50 kb inversion clade</taxon>
        <taxon>NPAAA clade</taxon>
        <taxon>Hologalegina</taxon>
        <taxon>IRL clade</taxon>
        <taxon>Trifolieae</taxon>
        <taxon>Trifolium</taxon>
    </lineage>
</organism>
<keyword evidence="2" id="KW-1185">Reference proteome</keyword>
<protein>
    <submittedName>
        <fullName evidence="1">Uncharacterized protein</fullName>
    </submittedName>
</protein>
<evidence type="ECO:0000313" key="1">
    <source>
        <dbReference type="EMBL" id="CAJ2666123.1"/>
    </source>
</evidence>